<evidence type="ECO:0000259" key="7">
    <source>
        <dbReference type="Pfam" id="PF04349"/>
    </source>
</evidence>
<feature type="domain" description="Glucan biosynthesis periplasmic MdoG C-terminal" evidence="7">
    <location>
        <begin position="63"/>
        <end position="537"/>
    </location>
</feature>
<comment type="similarity">
    <text evidence="3">Belongs to the OpgD/OpgG family.</text>
</comment>
<dbReference type="SUPFAM" id="SSF81296">
    <property type="entry name" value="E set domains"/>
    <property type="match status" value="1"/>
</dbReference>
<evidence type="ECO:0000256" key="1">
    <source>
        <dbReference type="ARBA" id="ARBA00004418"/>
    </source>
</evidence>
<proteinExistence type="inferred from homology"/>
<dbReference type="UniPathway" id="UPA00637"/>
<comment type="subcellular location">
    <subcellularLocation>
        <location evidence="1">Periplasm</location>
    </subcellularLocation>
</comment>
<evidence type="ECO:0000313" key="8">
    <source>
        <dbReference type="EMBL" id="SNB54656.1"/>
    </source>
</evidence>
<evidence type="ECO:0000256" key="2">
    <source>
        <dbReference type="ARBA" id="ARBA00005001"/>
    </source>
</evidence>
<dbReference type="InterPro" id="IPR011013">
    <property type="entry name" value="Gal_mutarotase_sf_dom"/>
</dbReference>
<evidence type="ECO:0000256" key="3">
    <source>
        <dbReference type="ARBA" id="ARBA00009284"/>
    </source>
</evidence>
<dbReference type="InterPro" id="IPR014438">
    <property type="entry name" value="Glucan_biosyn_MdoG/MdoD"/>
</dbReference>
<dbReference type="PANTHER" id="PTHR30504">
    <property type="entry name" value="GLUCANS BIOSYNTHESIS PROTEIN"/>
    <property type="match status" value="1"/>
</dbReference>
<keyword evidence="5" id="KW-0574">Periplasm</keyword>
<evidence type="ECO:0000256" key="5">
    <source>
        <dbReference type="ARBA" id="ARBA00022764"/>
    </source>
</evidence>
<reference evidence="8 9" key="1">
    <citation type="submission" date="2017-06" db="EMBL/GenBank/DDBJ databases">
        <authorList>
            <person name="Kim H.J."/>
            <person name="Triplett B.A."/>
        </authorList>
    </citation>
    <scope>NUCLEOTIDE SEQUENCE [LARGE SCALE GENOMIC DNA]</scope>
    <source>
        <strain evidence="8 9">B29T1</strain>
    </source>
</reference>
<evidence type="ECO:0000256" key="6">
    <source>
        <dbReference type="SAM" id="MobiDB-lite"/>
    </source>
</evidence>
<dbReference type="Proteomes" id="UP000197065">
    <property type="component" value="Unassembled WGS sequence"/>
</dbReference>
<dbReference type="PANTHER" id="PTHR30504:SF4">
    <property type="entry name" value="GLUCANS BIOSYNTHESIS PROTEIN G"/>
    <property type="match status" value="1"/>
</dbReference>
<evidence type="ECO:0000313" key="9">
    <source>
        <dbReference type="Proteomes" id="UP000197065"/>
    </source>
</evidence>
<name>A0A212Q5L0_9PROT</name>
<dbReference type="Gene3D" id="2.70.98.10">
    <property type="match status" value="1"/>
</dbReference>
<dbReference type="InterPro" id="IPR007444">
    <property type="entry name" value="Glucan_biosyn_MdoG_C"/>
</dbReference>
<dbReference type="PIRSF" id="PIRSF006281">
    <property type="entry name" value="MdoG"/>
    <property type="match status" value="1"/>
</dbReference>
<gene>
    <name evidence="8" type="ORF">SAMN07250955_101432</name>
</gene>
<sequence length="541" mass="59918">MNRELNNAMPENRLTRRAMARAGLGLLGGVPLVARGRDASAQDQQAPSANEQASPDPFAPKPFSFERLIDQTRDLAKADYVAPSDLPAALTALDHEAYSKLRFRPEAEIWANSPAYRLRLFMPGGPYKSAVRINLVSDGMARPIRLDPVMFDLSSLDSPVDLPPELGFAGFRVVYPFERPDAFSELLTFLGFSYFRALGRGTNFGTSARGLALNTGLGRPEEFPVFREFWLQEPSQASDPLTIFALLDSKSVAGAFRFDIVVRENTRISVDANLFFRGDVEQIGVAPLTGMFFFGPNDRAGVDDYREAAYSASGLLHWAGSGEVLWRPFVNPSDLRMSVFADENPRGFGMAQRPRDPKAYEDVESGFHLKPDVWVEPRGTWGKGSVRLIEIPTQDENNQNIVAFWTPADPVKAGQEVRMSYALVWSLPPAIAPGLATVATTRIGDARRLDGTLRDGVRTIVIDYDVPAADQMPPLDKVQPDIWIGNGEIESTKLELNPINGGWRLIMAVRPGNSDAVEMRVALQENERALSETWLYRLDKS</sequence>
<organism evidence="8 9">
    <name type="scientific">Arboricoccus pini</name>
    <dbReference type="NCBI Taxonomy" id="1963835"/>
    <lineage>
        <taxon>Bacteria</taxon>
        <taxon>Pseudomonadati</taxon>
        <taxon>Pseudomonadota</taxon>
        <taxon>Alphaproteobacteria</taxon>
        <taxon>Geminicoccales</taxon>
        <taxon>Geminicoccaceae</taxon>
        <taxon>Arboricoccus</taxon>
    </lineage>
</organism>
<keyword evidence="9" id="KW-1185">Reference proteome</keyword>
<dbReference type="InterPro" id="IPR014756">
    <property type="entry name" value="Ig_E-set"/>
</dbReference>
<feature type="region of interest" description="Disordered" evidence="6">
    <location>
        <begin position="37"/>
        <end position="61"/>
    </location>
</feature>
<dbReference type="GO" id="GO:0051274">
    <property type="term" value="P:beta-glucan biosynthetic process"/>
    <property type="evidence" value="ECO:0007669"/>
    <property type="project" value="TreeGrafter"/>
</dbReference>
<dbReference type="EMBL" id="FYEH01000001">
    <property type="protein sequence ID" value="SNB54656.1"/>
    <property type="molecule type" value="Genomic_DNA"/>
</dbReference>
<accession>A0A212Q5L0</accession>
<evidence type="ECO:0000256" key="4">
    <source>
        <dbReference type="ARBA" id="ARBA00015376"/>
    </source>
</evidence>
<dbReference type="Gene3D" id="2.60.40.10">
    <property type="entry name" value="Immunoglobulins"/>
    <property type="match status" value="1"/>
</dbReference>
<dbReference type="Pfam" id="PF04349">
    <property type="entry name" value="MdoG"/>
    <property type="match status" value="1"/>
</dbReference>
<dbReference type="SUPFAM" id="SSF74650">
    <property type="entry name" value="Galactose mutarotase-like"/>
    <property type="match status" value="1"/>
</dbReference>
<protein>
    <recommendedName>
        <fullName evidence="4">Glucans biosynthesis protein G</fullName>
    </recommendedName>
</protein>
<dbReference type="InterPro" id="IPR013783">
    <property type="entry name" value="Ig-like_fold"/>
</dbReference>
<dbReference type="InterPro" id="IPR014718">
    <property type="entry name" value="GH-type_carb-bd"/>
</dbReference>
<dbReference type="GO" id="GO:0030246">
    <property type="term" value="F:carbohydrate binding"/>
    <property type="evidence" value="ECO:0007669"/>
    <property type="project" value="InterPro"/>
</dbReference>
<dbReference type="GO" id="GO:0003824">
    <property type="term" value="F:catalytic activity"/>
    <property type="evidence" value="ECO:0007669"/>
    <property type="project" value="InterPro"/>
</dbReference>
<dbReference type="RefSeq" id="WP_165769375.1">
    <property type="nucleotide sequence ID" value="NZ_FYEH01000001.1"/>
</dbReference>
<dbReference type="GO" id="GO:0030288">
    <property type="term" value="C:outer membrane-bounded periplasmic space"/>
    <property type="evidence" value="ECO:0007669"/>
    <property type="project" value="TreeGrafter"/>
</dbReference>
<comment type="pathway">
    <text evidence="2">Glycan metabolism; osmoregulated periplasmic glucan (OPG) biosynthesis.</text>
</comment>
<dbReference type="AlphaFoldDB" id="A0A212Q5L0"/>